<gene>
    <name evidence="10" type="ORF">IAB88_06375</name>
</gene>
<evidence type="ECO:0000256" key="7">
    <source>
        <dbReference type="SAM" id="Phobius"/>
    </source>
</evidence>
<dbReference type="Pfam" id="PF12704">
    <property type="entry name" value="MacB_PCD"/>
    <property type="match status" value="1"/>
</dbReference>
<keyword evidence="5 7" id="KW-1133">Transmembrane helix</keyword>
<comment type="subcellular location">
    <subcellularLocation>
        <location evidence="1">Cell membrane</location>
        <topology evidence="1">Multi-pass membrane protein</topology>
    </subcellularLocation>
</comment>
<protein>
    <submittedName>
        <fullName evidence="10">ABC transporter permease</fullName>
    </submittedName>
</protein>
<evidence type="ECO:0000256" key="4">
    <source>
        <dbReference type="ARBA" id="ARBA00022692"/>
    </source>
</evidence>
<comment type="caution">
    <text evidence="10">The sequence shown here is derived from an EMBL/GenBank/DDBJ whole genome shotgun (WGS) entry which is preliminary data.</text>
</comment>
<accession>A0A9D9IQU8</accession>
<evidence type="ECO:0000259" key="9">
    <source>
        <dbReference type="Pfam" id="PF12704"/>
    </source>
</evidence>
<dbReference type="Proteomes" id="UP000823598">
    <property type="component" value="Unassembled WGS sequence"/>
</dbReference>
<keyword evidence="3" id="KW-1003">Cell membrane</keyword>
<organism evidence="10 11">
    <name type="scientific">Candidatus Limisoma faecipullorum</name>
    <dbReference type="NCBI Taxonomy" id="2840854"/>
    <lineage>
        <taxon>Bacteria</taxon>
        <taxon>Pseudomonadati</taxon>
        <taxon>Bacteroidota</taxon>
        <taxon>Bacteroidia</taxon>
        <taxon>Bacteroidales</taxon>
        <taxon>Candidatus Limisoma</taxon>
    </lineage>
</organism>
<dbReference type="AlphaFoldDB" id="A0A9D9IQU8"/>
<dbReference type="GO" id="GO:0098797">
    <property type="term" value="C:plasma membrane protein complex"/>
    <property type="evidence" value="ECO:0007669"/>
    <property type="project" value="TreeGrafter"/>
</dbReference>
<dbReference type="InterPro" id="IPR025857">
    <property type="entry name" value="MacB_PCD"/>
</dbReference>
<keyword evidence="6 7" id="KW-0472">Membrane</keyword>
<evidence type="ECO:0000256" key="1">
    <source>
        <dbReference type="ARBA" id="ARBA00004651"/>
    </source>
</evidence>
<feature type="domain" description="ABC3 transporter permease C-terminal" evidence="8">
    <location>
        <begin position="281"/>
        <end position="400"/>
    </location>
</feature>
<evidence type="ECO:0000313" key="11">
    <source>
        <dbReference type="Proteomes" id="UP000823598"/>
    </source>
</evidence>
<evidence type="ECO:0000256" key="2">
    <source>
        <dbReference type="ARBA" id="ARBA00005236"/>
    </source>
</evidence>
<evidence type="ECO:0000259" key="8">
    <source>
        <dbReference type="Pfam" id="PF02687"/>
    </source>
</evidence>
<evidence type="ECO:0000256" key="5">
    <source>
        <dbReference type="ARBA" id="ARBA00022989"/>
    </source>
</evidence>
<evidence type="ECO:0000256" key="6">
    <source>
        <dbReference type="ARBA" id="ARBA00023136"/>
    </source>
</evidence>
<feature type="transmembrane region" description="Helical" evidence="7">
    <location>
        <begin position="21"/>
        <end position="47"/>
    </location>
</feature>
<dbReference type="Pfam" id="PF02687">
    <property type="entry name" value="FtsX"/>
    <property type="match status" value="1"/>
</dbReference>
<proteinExistence type="inferred from homology"/>
<feature type="non-terminal residue" evidence="10">
    <location>
        <position position="403"/>
    </location>
</feature>
<feature type="transmembrane region" description="Helical" evidence="7">
    <location>
        <begin position="277"/>
        <end position="303"/>
    </location>
</feature>
<dbReference type="PANTHER" id="PTHR30489">
    <property type="entry name" value="LIPOPROTEIN-RELEASING SYSTEM TRANSMEMBRANE PROTEIN LOLE"/>
    <property type="match status" value="1"/>
</dbReference>
<reference evidence="10" key="2">
    <citation type="journal article" date="2021" name="PeerJ">
        <title>Extensive microbial diversity within the chicken gut microbiome revealed by metagenomics and culture.</title>
        <authorList>
            <person name="Gilroy R."/>
            <person name="Ravi A."/>
            <person name="Getino M."/>
            <person name="Pursley I."/>
            <person name="Horton D.L."/>
            <person name="Alikhan N.F."/>
            <person name="Baker D."/>
            <person name="Gharbi K."/>
            <person name="Hall N."/>
            <person name="Watson M."/>
            <person name="Adriaenssens E.M."/>
            <person name="Foster-Nyarko E."/>
            <person name="Jarju S."/>
            <person name="Secka A."/>
            <person name="Antonio M."/>
            <person name="Oren A."/>
            <person name="Chaudhuri R.R."/>
            <person name="La Ragione R."/>
            <person name="Hildebrand F."/>
            <person name="Pallen M.J."/>
        </authorList>
    </citation>
    <scope>NUCLEOTIDE SEQUENCE</scope>
    <source>
        <strain evidence="10">6919</strain>
    </source>
</reference>
<dbReference type="InterPro" id="IPR003838">
    <property type="entry name" value="ABC3_permease_C"/>
</dbReference>
<evidence type="ECO:0000256" key="3">
    <source>
        <dbReference type="ARBA" id="ARBA00022475"/>
    </source>
</evidence>
<reference evidence="10" key="1">
    <citation type="submission" date="2020-10" db="EMBL/GenBank/DDBJ databases">
        <authorList>
            <person name="Gilroy R."/>
        </authorList>
    </citation>
    <scope>NUCLEOTIDE SEQUENCE</scope>
    <source>
        <strain evidence="10">6919</strain>
    </source>
</reference>
<sequence>MNKLPFRIALRYLKSKKSHTAVSVISAISVCAVAVTAMAMVCVLSVFNGFSDLVSRNLSRIDPQLKVEASQGKVIANADSVIVAVKGVDGVRMAIPTITDNALAVYGDKQQPVTLKGVTDEYGDMTEISSLVKSDGSYLLEMQGYSFAVVSVGTAVALEAHPGYYVPLEIYSPKRRGAVNPAIPMTAFRKGEAFISGVFEVEQTEYDMNYAIVPIDFARKLFDYTTEATAVEVALDAGADEAAVRDAVQAALGDGYVVKDRLMQHSNSLKMINVEKWVTFLLLGFILIIASFNIISTLAILIIEKDSSISVLRSLGADNKMITNVFVAEGWLISLTGAVAGIVVGVGLCLLQQYFGLIKFSADSGTLLIDSYPVAVAFTDVLVVLAIVALVGFLTSAVTAVAM</sequence>
<dbReference type="GO" id="GO:0044874">
    <property type="term" value="P:lipoprotein localization to outer membrane"/>
    <property type="evidence" value="ECO:0007669"/>
    <property type="project" value="TreeGrafter"/>
</dbReference>
<feature type="domain" description="MacB-like periplasmic core" evidence="9">
    <location>
        <begin position="26"/>
        <end position="250"/>
    </location>
</feature>
<dbReference type="InterPro" id="IPR051447">
    <property type="entry name" value="Lipoprotein-release_system"/>
</dbReference>
<evidence type="ECO:0000313" key="10">
    <source>
        <dbReference type="EMBL" id="MBO8476601.1"/>
    </source>
</evidence>
<comment type="similarity">
    <text evidence="2">Belongs to the ABC-4 integral membrane protein family. LolC/E subfamily.</text>
</comment>
<feature type="transmembrane region" description="Helical" evidence="7">
    <location>
        <begin position="375"/>
        <end position="402"/>
    </location>
</feature>
<dbReference type="PANTHER" id="PTHR30489:SF0">
    <property type="entry name" value="LIPOPROTEIN-RELEASING SYSTEM TRANSMEMBRANE PROTEIN LOLE"/>
    <property type="match status" value="1"/>
</dbReference>
<name>A0A9D9IQU8_9BACT</name>
<dbReference type="EMBL" id="JADIMC010000071">
    <property type="protein sequence ID" value="MBO8476601.1"/>
    <property type="molecule type" value="Genomic_DNA"/>
</dbReference>
<keyword evidence="4 7" id="KW-0812">Transmembrane</keyword>
<feature type="transmembrane region" description="Helical" evidence="7">
    <location>
        <begin position="330"/>
        <end position="355"/>
    </location>
</feature>